<name>A0A4Y1R7K8_PRUDU</name>
<dbReference type="EMBL" id="AP019299">
    <property type="protein sequence ID" value="BBG99926.1"/>
    <property type="molecule type" value="Genomic_DNA"/>
</dbReference>
<reference evidence="1" key="1">
    <citation type="journal article" date="2019" name="Science">
        <title>Mutation of a bHLH transcription factor allowed almond domestication.</title>
        <authorList>
            <person name="Sanchez-Perez R."/>
            <person name="Pavan S."/>
            <person name="Mazzeo R."/>
            <person name="Moldovan C."/>
            <person name="Aiese Cigliano R."/>
            <person name="Del Cueto J."/>
            <person name="Ricciardi F."/>
            <person name="Lotti C."/>
            <person name="Ricciardi L."/>
            <person name="Dicenta F."/>
            <person name="Lopez-Marques R.L."/>
            <person name="Lindberg Moller B."/>
        </authorList>
    </citation>
    <scope>NUCLEOTIDE SEQUENCE</scope>
</reference>
<proteinExistence type="predicted"/>
<sequence length="79" mass="8624">MQSLRVRISNRCFDCTCSAGRTLTWSSSVGIFPVVTPGSVQVVYEARTVNLPIDALLSPMVDFTCEARGHLVEIFVGFA</sequence>
<dbReference type="AlphaFoldDB" id="A0A4Y1R7K8"/>
<evidence type="ECO:0000313" key="1">
    <source>
        <dbReference type="EMBL" id="BBG99926.1"/>
    </source>
</evidence>
<protein>
    <submittedName>
        <fullName evidence="1">Uncharacterized protein</fullName>
    </submittedName>
</protein>
<accession>A0A4Y1R7K8</accession>
<organism evidence="1">
    <name type="scientific">Prunus dulcis</name>
    <name type="common">Almond</name>
    <name type="synonym">Amygdalus dulcis</name>
    <dbReference type="NCBI Taxonomy" id="3755"/>
    <lineage>
        <taxon>Eukaryota</taxon>
        <taxon>Viridiplantae</taxon>
        <taxon>Streptophyta</taxon>
        <taxon>Embryophyta</taxon>
        <taxon>Tracheophyta</taxon>
        <taxon>Spermatophyta</taxon>
        <taxon>Magnoliopsida</taxon>
        <taxon>eudicotyledons</taxon>
        <taxon>Gunneridae</taxon>
        <taxon>Pentapetalae</taxon>
        <taxon>rosids</taxon>
        <taxon>fabids</taxon>
        <taxon>Rosales</taxon>
        <taxon>Rosaceae</taxon>
        <taxon>Amygdaloideae</taxon>
        <taxon>Amygdaleae</taxon>
        <taxon>Prunus</taxon>
    </lineage>
</organism>
<gene>
    <name evidence="1" type="ORF">Prudu_009783</name>
</gene>